<evidence type="ECO:0000313" key="3">
    <source>
        <dbReference type="EMBL" id="PYI02530.1"/>
    </source>
</evidence>
<proteinExistence type="predicted"/>
<keyword evidence="4" id="KW-1185">Reference proteome</keyword>
<dbReference type="VEuPathDB" id="FungiDB:BO78DRAFT_376756"/>
<feature type="compositionally biased region" description="Polar residues" evidence="1">
    <location>
        <begin position="417"/>
        <end position="430"/>
    </location>
</feature>
<accession>A0A319DZ80</accession>
<feature type="region of interest" description="Disordered" evidence="1">
    <location>
        <begin position="661"/>
        <end position="865"/>
    </location>
</feature>
<dbReference type="STRING" id="1448318.A0A319DZ80"/>
<feature type="compositionally biased region" description="Polar residues" evidence="1">
    <location>
        <begin position="686"/>
        <end position="703"/>
    </location>
</feature>
<feature type="compositionally biased region" description="Basic residues" evidence="1">
    <location>
        <begin position="785"/>
        <end position="797"/>
    </location>
</feature>
<feature type="compositionally biased region" description="Polar residues" evidence="1">
    <location>
        <begin position="585"/>
        <end position="603"/>
    </location>
</feature>
<feature type="compositionally biased region" description="Polar residues" evidence="1">
    <location>
        <begin position="539"/>
        <end position="555"/>
    </location>
</feature>
<name>A0A319DZ80_ASPSB</name>
<reference evidence="3 4" key="1">
    <citation type="submission" date="2018-02" db="EMBL/GenBank/DDBJ databases">
        <title>The genomes of Aspergillus section Nigri reveals drivers in fungal speciation.</title>
        <authorList>
            <consortium name="DOE Joint Genome Institute"/>
            <person name="Vesth T.C."/>
            <person name="Nybo J."/>
            <person name="Theobald S."/>
            <person name="Brandl J."/>
            <person name="Frisvad J.C."/>
            <person name="Nielsen K.F."/>
            <person name="Lyhne E.K."/>
            <person name="Kogle M.E."/>
            <person name="Kuo A."/>
            <person name="Riley R."/>
            <person name="Clum A."/>
            <person name="Nolan M."/>
            <person name="Lipzen A."/>
            <person name="Salamov A."/>
            <person name="Henrissat B."/>
            <person name="Wiebenga A."/>
            <person name="De vries R.P."/>
            <person name="Grigoriev I.V."/>
            <person name="Mortensen U.H."/>
            <person name="Andersen M.R."/>
            <person name="Baker S.E."/>
        </authorList>
    </citation>
    <scope>NUCLEOTIDE SEQUENCE [LARGE SCALE GENOMIC DNA]</scope>
    <source>
        <strain evidence="3 4">CBS 121057</strain>
    </source>
</reference>
<dbReference type="SUPFAM" id="SSF46689">
    <property type="entry name" value="Homeodomain-like"/>
    <property type="match status" value="1"/>
</dbReference>
<dbReference type="PANTHER" id="PTHR47807">
    <property type="entry name" value="PROTEIN TBF1"/>
    <property type="match status" value="1"/>
</dbReference>
<dbReference type="SMART" id="SM00717">
    <property type="entry name" value="SANT"/>
    <property type="match status" value="1"/>
</dbReference>
<feature type="compositionally biased region" description="Polar residues" evidence="1">
    <location>
        <begin position="438"/>
        <end position="468"/>
    </location>
</feature>
<dbReference type="GO" id="GO:0010833">
    <property type="term" value="P:telomere maintenance via telomere lengthening"/>
    <property type="evidence" value="ECO:0007669"/>
    <property type="project" value="TreeGrafter"/>
</dbReference>
<gene>
    <name evidence="3" type="ORF">BO78DRAFT_376756</name>
</gene>
<feature type="region of interest" description="Disordered" evidence="1">
    <location>
        <begin position="1"/>
        <end position="70"/>
    </location>
</feature>
<dbReference type="Proteomes" id="UP000248423">
    <property type="component" value="Unassembled WGS sequence"/>
</dbReference>
<feature type="compositionally biased region" description="Basic and acidic residues" evidence="1">
    <location>
        <begin position="798"/>
        <end position="816"/>
    </location>
</feature>
<keyword evidence="3" id="KW-0238">DNA-binding</keyword>
<dbReference type="InterPro" id="IPR052833">
    <property type="entry name" value="Telomeric_DNA-bd_trans-reg"/>
</dbReference>
<feature type="compositionally biased region" description="Basic and acidic residues" evidence="1">
    <location>
        <begin position="39"/>
        <end position="52"/>
    </location>
</feature>
<dbReference type="GO" id="GO:0003691">
    <property type="term" value="F:double-stranded telomeric DNA binding"/>
    <property type="evidence" value="ECO:0007669"/>
    <property type="project" value="TreeGrafter"/>
</dbReference>
<sequence>MARLAQSQEPSQSSTEPWNASKGKTWTGSPIRRRVTRSQSRELEGSRPQQHDDDGEASVGASRRRWRGLAKGRVGGEGLDVVVEESPLRSAQRPGQYANQVIPETPEEEANISGTTILPSEPDNDLDPDIMVEALPDVERAAANVLDFLVPGSADPVSIISTAKKLGDPASTHSRRLERSVTNLKHEAKYFGQTTPLDYLDVERIAKVSGLEDRWKPVLHKANCAFFALRVLLARPGAKSSPEQAISGIHGKFPLPLMTNLVENDVQKSVDESYLNKDTFELALEIRTQYIIMQLEAHQDDDDFDPVEILTSGFFLNLPKDAPEDAERRLRGFNLERFTGLRQELPSRYRSDVEDRYNDMRVVLEVDGTIEALKGDYRWQKFVMQAARWIRKRTDEINKDLKDTHDVYSRSKPRHSLGNTVGFSTPSSQRSENRLFTVESTTRRTATLSDAQGSSQPLIRATSVSSQRAATPAPAPDTHDVPDIIEPETTVPRVASVASDDLPPGNTRESTPEARDEVRDRRKSSRPSFLNKAAINRVMQRQQQLRGSTETSSAHRQSDFVRPNVSGTQQSASDRRQTVSAIPPRQSSVSAAAQETFDASRTLVNDDTHVNDDTELYEETELHDEAQGNDTEVYEENRLNDNSTAIDETEITVNDEPLDISQHTESHPERSHSPPMARSASRPRHVSTSTLAPPVANNLSLPSSRDVWNMAKAHTRPRLDTSRPAFIDRQENAVRVSPVSQASDTRSVERRPRGRPPKRRREASSSSDSDEFEADDREVDTERRRANKPVQTRRSKRARVDSGREETRDGAEDQRRQGSQGAAQSPARTQAGSPQRDNNRETASPAPKRKTGSGRGRQSRGWSEAEDARLVRLIEEHGVSWAKIENENLVQPEREGEARITDRNQVQLKDRARNLKIKFYREGLPIPKNFGGVTMKRGDCERLEKLGIDLSRER</sequence>
<evidence type="ECO:0000313" key="4">
    <source>
        <dbReference type="Proteomes" id="UP000248423"/>
    </source>
</evidence>
<dbReference type="PANTHER" id="PTHR47807:SF1">
    <property type="entry name" value="PROTEIN TBF1"/>
    <property type="match status" value="1"/>
</dbReference>
<dbReference type="OrthoDB" id="5398572at2759"/>
<dbReference type="CDD" id="cd11660">
    <property type="entry name" value="SANT_TRF"/>
    <property type="match status" value="1"/>
</dbReference>
<dbReference type="Gene3D" id="1.10.10.60">
    <property type="entry name" value="Homeodomain-like"/>
    <property type="match status" value="1"/>
</dbReference>
<feature type="compositionally biased region" description="Low complexity" evidence="1">
    <location>
        <begin position="1"/>
        <end position="17"/>
    </location>
</feature>
<dbReference type="AlphaFoldDB" id="A0A319DZ80"/>
<dbReference type="PROSITE" id="PS50090">
    <property type="entry name" value="MYB_LIKE"/>
    <property type="match status" value="1"/>
</dbReference>
<feature type="region of interest" description="Disordered" evidence="1">
    <location>
        <begin position="406"/>
        <end position="608"/>
    </location>
</feature>
<feature type="compositionally biased region" description="Acidic residues" evidence="1">
    <location>
        <begin position="768"/>
        <end position="779"/>
    </location>
</feature>
<feature type="compositionally biased region" description="Basic residues" evidence="1">
    <location>
        <begin position="752"/>
        <end position="761"/>
    </location>
</feature>
<feature type="compositionally biased region" description="Basic and acidic residues" evidence="1">
    <location>
        <begin position="662"/>
        <end position="672"/>
    </location>
</feature>
<feature type="domain" description="Myb-like" evidence="2">
    <location>
        <begin position="862"/>
        <end position="916"/>
    </location>
</feature>
<evidence type="ECO:0000259" key="2">
    <source>
        <dbReference type="PROSITE" id="PS50090"/>
    </source>
</evidence>
<dbReference type="InterPro" id="IPR009057">
    <property type="entry name" value="Homeodomain-like_sf"/>
</dbReference>
<feature type="compositionally biased region" description="Basic and acidic residues" evidence="1">
    <location>
        <begin position="510"/>
        <end position="520"/>
    </location>
</feature>
<feature type="compositionally biased region" description="Polar residues" evidence="1">
    <location>
        <begin position="817"/>
        <end position="836"/>
    </location>
</feature>
<protein>
    <submittedName>
        <fullName evidence="3">Myb-like DNA-binding protein</fullName>
    </submittedName>
</protein>
<dbReference type="EMBL" id="KZ826393">
    <property type="protein sequence ID" value="PYI02530.1"/>
    <property type="molecule type" value="Genomic_DNA"/>
</dbReference>
<organism evidence="3 4">
    <name type="scientific">Aspergillus sclerotiicarbonarius (strain CBS 121057 / IBT 28362)</name>
    <dbReference type="NCBI Taxonomy" id="1448318"/>
    <lineage>
        <taxon>Eukaryota</taxon>
        <taxon>Fungi</taxon>
        <taxon>Dikarya</taxon>
        <taxon>Ascomycota</taxon>
        <taxon>Pezizomycotina</taxon>
        <taxon>Eurotiomycetes</taxon>
        <taxon>Eurotiomycetidae</taxon>
        <taxon>Eurotiales</taxon>
        <taxon>Aspergillaceae</taxon>
        <taxon>Aspergillus</taxon>
        <taxon>Aspergillus subgen. Circumdati</taxon>
    </lineage>
</organism>
<dbReference type="InterPro" id="IPR001005">
    <property type="entry name" value="SANT/Myb"/>
</dbReference>
<feature type="compositionally biased region" description="Basic and acidic residues" evidence="1">
    <location>
        <begin position="717"/>
        <end position="732"/>
    </location>
</feature>
<evidence type="ECO:0000256" key="1">
    <source>
        <dbReference type="SAM" id="MobiDB-lite"/>
    </source>
</evidence>